<evidence type="ECO:0000313" key="1">
    <source>
        <dbReference type="Proteomes" id="UP000887580"/>
    </source>
</evidence>
<proteinExistence type="predicted"/>
<accession>A0AC35GU95</accession>
<protein>
    <submittedName>
        <fullName evidence="2">Protein quiver</fullName>
    </submittedName>
</protein>
<evidence type="ECO:0000313" key="2">
    <source>
        <dbReference type="WBParaSite" id="PS1159_v2.g8896.t1"/>
    </source>
</evidence>
<sequence>MKLKGHFCIIFFTLSIFINSVLTINCHLCDSCENSNIVCEGSACITRKANIDGKVRIQKMCEISGKNLPNPQIPECYETFLWQGIKGTECICYSDWCNATSSASIGTLLSSPKIIVIFSFFIFAVVQRQ</sequence>
<reference evidence="2" key="1">
    <citation type="submission" date="2022-11" db="UniProtKB">
        <authorList>
            <consortium name="WormBaseParasite"/>
        </authorList>
    </citation>
    <scope>IDENTIFICATION</scope>
</reference>
<dbReference type="Proteomes" id="UP000887580">
    <property type="component" value="Unplaced"/>
</dbReference>
<organism evidence="1 2">
    <name type="scientific">Panagrolaimus sp. PS1159</name>
    <dbReference type="NCBI Taxonomy" id="55785"/>
    <lineage>
        <taxon>Eukaryota</taxon>
        <taxon>Metazoa</taxon>
        <taxon>Ecdysozoa</taxon>
        <taxon>Nematoda</taxon>
        <taxon>Chromadorea</taxon>
        <taxon>Rhabditida</taxon>
        <taxon>Tylenchina</taxon>
        <taxon>Panagrolaimomorpha</taxon>
        <taxon>Panagrolaimoidea</taxon>
        <taxon>Panagrolaimidae</taxon>
        <taxon>Panagrolaimus</taxon>
    </lineage>
</organism>
<name>A0AC35GU95_9BILA</name>
<dbReference type="WBParaSite" id="PS1159_v2.g8896.t1">
    <property type="protein sequence ID" value="PS1159_v2.g8896.t1"/>
    <property type="gene ID" value="PS1159_v2.g8896"/>
</dbReference>